<dbReference type="EMBL" id="JBBPBK010000005">
    <property type="protein sequence ID" value="KAK9285067.1"/>
    <property type="molecule type" value="Genomic_DNA"/>
</dbReference>
<gene>
    <name evidence="1" type="ORF">L1049_024252</name>
</gene>
<evidence type="ECO:0000313" key="1">
    <source>
        <dbReference type="EMBL" id="KAK9285067.1"/>
    </source>
</evidence>
<evidence type="ECO:0000313" key="2">
    <source>
        <dbReference type="Proteomes" id="UP001415857"/>
    </source>
</evidence>
<sequence length="127" mass="13738">MHRLGVKSNLIDLGSGTTKLGMGDNDVPVCPKPLRLGSAIPEFLKPLRCSKNSQPTCDGRSGILSLIAERTGDGREFMGTGCSPSCYSGSPPGRTDNPLIHDVQFSHQMENEIDHPRNGMRCSLLEE</sequence>
<comment type="caution">
    <text evidence="1">The sequence shown here is derived from an EMBL/GenBank/DDBJ whole genome shotgun (WGS) entry which is preliminary data.</text>
</comment>
<protein>
    <submittedName>
        <fullName evidence="1">Uncharacterized protein</fullName>
    </submittedName>
</protein>
<organism evidence="1 2">
    <name type="scientific">Liquidambar formosana</name>
    <name type="common">Formosan gum</name>
    <dbReference type="NCBI Taxonomy" id="63359"/>
    <lineage>
        <taxon>Eukaryota</taxon>
        <taxon>Viridiplantae</taxon>
        <taxon>Streptophyta</taxon>
        <taxon>Embryophyta</taxon>
        <taxon>Tracheophyta</taxon>
        <taxon>Spermatophyta</taxon>
        <taxon>Magnoliopsida</taxon>
        <taxon>eudicotyledons</taxon>
        <taxon>Gunneridae</taxon>
        <taxon>Pentapetalae</taxon>
        <taxon>Saxifragales</taxon>
        <taxon>Altingiaceae</taxon>
        <taxon>Liquidambar</taxon>
    </lineage>
</organism>
<dbReference type="PANTHER" id="PTHR33384">
    <property type="entry name" value="EXPRESSED PROTEIN"/>
    <property type="match status" value="1"/>
</dbReference>
<proteinExistence type="predicted"/>
<name>A0AAP0WZF6_LIQFO</name>
<dbReference type="AlphaFoldDB" id="A0AAP0WZF6"/>
<dbReference type="Proteomes" id="UP001415857">
    <property type="component" value="Unassembled WGS sequence"/>
</dbReference>
<dbReference type="PANTHER" id="PTHR33384:SF17">
    <property type="entry name" value="VQ DOMAIN-CONTAINING PROTEIN"/>
    <property type="match status" value="1"/>
</dbReference>
<reference evidence="1 2" key="1">
    <citation type="journal article" date="2024" name="Plant J.">
        <title>Genome sequences and population genomics reveal climatic adaptation and genomic divergence between two closely related sweetgum species.</title>
        <authorList>
            <person name="Xu W.Q."/>
            <person name="Ren C.Q."/>
            <person name="Zhang X.Y."/>
            <person name="Comes H.P."/>
            <person name="Liu X.H."/>
            <person name="Li Y.G."/>
            <person name="Kettle C.J."/>
            <person name="Jalonen R."/>
            <person name="Gaisberger H."/>
            <person name="Ma Y.Z."/>
            <person name="Qiu Y.X."/>
        </authorList>
    </citation>
    <scope>NUCLEOTIDE SEQUENCE [LARGE SCALE GENOMIC DNA]</scope>
    <source>
        <strain evidence="1">Hangzhou</strain>
    </source>
</reference>
<accession>A0AAP0WZF6</accession>
<keyword evidence="2" id="KW-1185">Reference proteome</keyword>